<name>A0A1I0RZK3_9FLAO</name>
<organism evidence="4 5">
    <name type="scientific">Chryseobacterium wanjuense</name>
    <dbReference type="NCBI Taxonomy" id="356305"/>
    <lineage>
        <taxon>Bacteria</taxon>
        <taxon>Pseudomonadati</taxon>
        <taxon>Bacteroidota</taxon>
        <taxon>Flavobacteriia</taxon>
        <taxon>Flavobacteriales</taxon>
        <taxon>Weeksellaceae</taxon>
        <taxon>Chryseobacterium group</taxon>
        <taxon>Chryseobacterium</taxon>
    </lineage>
</organism>
<evidence type="ECO:0000313" key="4">
    <source>
        <dbReference type="EMBL" id="SEW47175.1"/>
    </source>
</evidence>
<evidence type="ECO:0000256" key="1">
    <source>
        <dbReference type="ARBA" id="ARBA00023015"/>
    </source>
</evidence>
<dbReference type="SUPFAM" id="SSF46689">
    <property type="entry name" value="Homeodomain-like"/>
    <property type="match status" value="1"/>
</dbReference>
<dbReference type="PROSITE" id="PS01124">
    <property type="entry name" value="HTH_ARAC_FAMILY_2"/>
    <property type="match status" value="1"/>
</dbReference>
<dbReference type="AlphaFoldDB" id="A0A1I0RZK3"/>
<sequence length="268" mass="31797">MEVQFFKPKNEILKKYIEGYYFISEKDSLKSNKYWTFPSNNSVVTVCKNATVISENNKISVLPSDSKKIDSNFYYNISFPVEIFYEKPVNEITMYFKPLGILHFSDDISFEIGKDNVPDFQPHPDYLNEMERILSIENKENQSSALENYWLSKFRNKDFEIIEDVLNEIKNGTKIGDIADKLNISRQYFHKMFYKNIGKSPSDYRKIHRFKGIIEKYKSNEKFIELSNNGSFFDQPHFNKDFKDLTRINPTLFFKSVDTKLSNLWLFQ</sequence>
<accession>A0A1I0RZK3</accession>
<dbReference type="EMBL" id="FOIU01000003">
    <property type="protein sequence ID" value="SEW47175.1"/>
    <property type="molecule type" value="Genomic_DNA"/>
</dbReference>
<evidence type="ECO:0000256" key="2">
    <source>
        <dbReference type="ARBA" id="ARBA00023163"/>
    </source>
</evidence>
<reference evidence="5" key="1">
    <citation type="submission" date="2016-10" db="EMBL/GenBank/DDBJ databases">
        <authorList>
            <person name="Varghese N."/>
            <person name="Submissions S."/>
        </authorList>
    </citation>
    <scope>NUCLEOTIDE SEQUENCE [LARGE SCALE GENOMIC DNA]</scope>
    <source>
        <strain evidence="5">DSM 17724</strain>
    </source>
</reference>
<dbReference type="Proteomes" id="UP000199469">
    <property type="component" value="Unassembled WGS sequence"/>
</dbReference>
<dbReference type="InterPro" id="IPR009057">
    <property type="entry name" value="Homeodomain-like_sf"/>
</dbReference>
<dbReference type="GO" id="GO:0043565">
    <property type="term" value="F:sequence-specific DNA binding"/>
    <property type="evidence" value="ECO:0007669"/>
    <property type="project" value="InterPro"/>
</dbReference>
<evidence type="ECO:0000313" key="5">
    <source>
        <dbReference type="Proteomes" id="UP000199469"/>
    </source>
</evidence>
<dbReference type="SMART" id="SM00342">
    <property type="entry name" value="HTH_ARAC"/>
    <property type="match status" value="1"/>
</dbReference>
<dbReference type="Gene3D" id="1.10.10.60">
    <property type="entry name" value="Homeodomain-like"/>
    <property type="match status" value="1"/>
</dbReference>
<feature type="domain" description="HTH araC/xylS-type" evidence="3">
    <location>
        <begin position="156"/>
        <end position="256"/>
    </location>
</feature>
<gene>
    <name evidence="4" type="ORF">SAMN05421841_3451</name>
</gene>
<keyword evidence="5" id="KW-1185">Reference proteome</keyword>
<dbReference type="OrthoDB" id="662446at2"/>
<evidence type="ECO:0000259" key="3">
    <source>
        <dbReference type="PROSITE" id="PS01124"/>
    </source>
</evidence>
<dbReference type="STRING" id="356305.SAMN05421841_3451"/>
<dbReference type="RefSeq" id="WP_089794802.1">
    <property type="nucleotide sequence ID" value="NZ_FOIU01000003.1"/>
</dbReference>
<dbReference type="InterPro" id="IPR018060">
    <property type="entry name" value="HTH_AraC"/>
</dbReference>
<keyword evidence="2" id="KW-0804">Transcription</keyword>
<keyword evidence="1" id="KW-0805">Transcription regulation</keyword>
<keyword evidence="4" id="KW-0238">DNA-binding</keyword>
<proteinExistence type="predicted"/>
<protein>
    <submittedName>
        <fullName evidence="4">AraC-type DNA-binding protein</fullName>
    </submittedName>
</protein>
<dbReference type="Pfam" id="PF12833">
    <property type="entry name" value="HTH_18"/>
    <property type="match status" value="1"/>
</dbReference>
<dbReference type="GO" id="GO:0003700">
    <property type="term" value="F:DNA-binding transcription factor activity"/>
    <property type="evidence" value="ECO:0007669"/>
    <property type="project" value="InterPro"/>
</dbReference>